<dbReference type="STRING" id="153496.A0U89_10405"/>
<proteinExistence type="predicted"/>
<name>A0A1D8UV11_9PROT</name>
<organism evidence="1 2">
    <name type="scientific">Kozakia baliensis</name>
    <dbReference type="NCBI Taxonomy" id="153496"/>
    <lineage>
        <taxon>Bacteria</taxon>
        <taxon>Pseudomonadati</taxon>
        <taxon>Pseudomonadota</taxon>
        <taxon>Alphaproteobacteria</taxon>
        <taxon>Acetobacterales</taxon>
        <taxon>Acetobacteraceae</taxon>
        <taxon>Kozakia</taxon>
    </lineage>
</organism>
<dbReference type="EMBL" id="CP014674">
    <property type="protein sequence ID" value="AOX17482.1"/>
    <property type="molecule type" value="Genomic_DNA"/>
</dbReference>
<dbReference type="Proteomes" id="UP000179145">
    <property type="component" value="Chromosome"/>
</dbReference>
<dbReference type="AlphaFoldDB" id="A0A1D8UV11"/>
<sequence length="112" mass="11212">MSSAPLTSPSPPVSRGLMAVVIGMGVLIVIGTVVLLGVIVHRLSHPASHAATPLASAVSNTSLPVSPGSRLVGATARADGTLAVILARPEGDRLVIWNPATGQIGARLSLVP</sequence>
<dbReference type="RefSeq" id="WP_083278424.1">
    <property type="nucleotide sequence ID" value="NZ_BJVW01000001.1"/>
</dbReference>
<evidence type="ECO:0000313" key="1">
    <source>
        <dbReference type="EMBL" id="AOX17482.1"/>
    </source>
</evidence>
<dbReference type="OrthoDB" id="7275060at2"/>
<evidence type="ECO:0000313" key="2">
    <source>
        <dbReference type="Proteomes" id="UP000179145"/>
    </source>
</evidence>
<accession>A0A1D8UV11</accession>
<reference evidence="1 2" key="1">
    <citation type="journal article" date="2016" name="Microb. Cell Fact.">
        <title>Dissection of exopolysaccharide biosynthesis in Kozakia baliensis.</title>
        <authorList>
            <person name="Brandt J.U."/>
            <person name="Jakob F."/>
            <person name="Behr J."/>
            <person name="Geissler A.J."/>
            <person name="Vogel R.F."/>
        </authorList>
    </citation>
    <scope>NUCLEOTIDE SEQUENCE [LARGE SCALE GENOMIC DNA]</scope>
    <source>
        <strain evidence="1 2">DSM 14400</strain>
    </source>
</reference>
<dbReference type="KEGG" id="kba:A0U89_10405"/>
<protein>
    <submittedName>
        <fullName evidence="1">Uncharacterized protein</fullName>
    </submittedName>
</protein>
<gene>
    <name evidence="1" type="ORF">A0U89_10405</name>
</gene>
<keyword evidence="2" id="KW-1185">Reference proteome</keyword>